<dbReference type="AlphaFoldDB" id="A0A225VE36"/>
<accession>A0A225VE36</accession>
<sequence length="408" mass="44453">MATTFTFEDDKELVQLAFNYVDAGTRMSWASIAKRIQRTGHSARALQERLRTLKKSFGADIRRSPQVYFNWCNDREVGHPGCDKEPPVSSNESAQQELQCNRNVLEEMRLQTSTTPPVSQVPQVPAVVPVAPIHEAHSASATPQTTLATPAPAAPPSPETSQAPFPPGYVETSPEAIAVSNDVRSLSGGISSVSSPGVPGEERLPPMSPSSGERAVTAIFADVPRELVVRGANKMPHRNAGELLPSGISTLLLELGGLDQNDIFLDMGNVVAQVALVSNVAITIGIEVRRDLYDVGAKMISKASRSRRLIERVQLVCQDIAVQKLATTPPYANATIVCLEQCPVIEVVKEELSGMFLLRTLVTSLSFCPRHRTGCHNAFCKVFDLEKVLNLPCSWKDDLQQIFVYKSL</sequence>
<gene>
    <name evidence="2" type="ORF">PHMEG_00025652</name>
</gene>
<proteinExistence type="predicted"/>
<keyword evidence="3" id="KW-1185">Reference proteome</keyword>
<dbReference type="OrthoDB" id="113908at2759"/>
<evidence type="ECO:0000313" key="2">
    <source>
        <dbReference type="EMBL" id="OWZ02740.1"/>
    </source>
</evidence>
<evidence type="ECO:0000256" key="1">
    <source>
        <dbReference type="SAM" id="MobiDB-lite"/>
    </source>
</evidence>
<feature type="region of interest" description="Disordered" evidence="1">
    <location>
        <begin position="138"/>
        <end position="172"/>
    </location>
</feature>
<dbReference type="InterPro" id="IPR029063">
    <property type="entry name" value="SAM-dependent_MTases_sf"/>
</dbReference>
<feature type="compositionally biased region" description="Low complexity" evidence="1">
    <location>
        <begin position="188"/>
        <end position="199"/>
    </location>
</feature>
<feature type="compositionally biased region" description="Low complexity" evidence="1">
    <location>
        <begin position="138"/>
        <end position="151"/>
    </location>
</feature>
<reference evidence="3" key="1">
    <citation type="submission" date="2017-03" db="EMBL/GenBank/DDBJ databases">
        <title>Phytopthora megakarya and P. palmivora, two closely related causual agents of cacao black pod achieved similar genome size and gene model numbers by different mechanisms.</title>
        <authorList>
            <person name="Ali S."/>
            <person name="Shao J."/>
            <person name="Larry D.J."/>
            <person name="Kronmiller B."/>
            <person name="Shen D."/>
            <person name="Strem M.D."/>
            <person name="Melnick R.L."/>
            <person name="Guiltinan M.J."/>
            <person name="Tyler B.M."/>
            <person name="Meinhardt L.W."/>
            <person name="Bailey B.A."/>
        </authorList>
    </citation>
    <scope>NUCLEOTIDE SEQUENCE [LARGE SCALE GENOMIC DNA]</scope>
    <source>
        <strain evidence="3">zdho120</strain>
    </source>
</reference>
<protein>
    <submittedName>
        <fullName evidence="2">Uncharacterized protein</fullName>
    </submittedName>
</protein>
<dbReference type="Gene3D" id="3.40.50.150">
    <property type="entry name" value="Vaccinia Virus protein VP39"/>
    <property type="match status" value="1"/>
</dbReference>
<name>A0A225VE36_9STRA</name>
<dbReference type="Proteomes" id="UP000198211">
    <property type="component" value="Unassembled WGS sequence"/>
</dbReference>
<dbReference type="STRING" id="4795.A0A225VE36"/>
<organism evidence="2 3">
    <name type="scientific">Phytophthora megakarya</name>
    <dbReference type="NCBI Taxonomy" id="4795"/>
    <lineage>
        <taxon>Eukaryota</taxon>
        <taxon>Sar</taxon>
        <taxon>Stramenopiles</taxon>
        <taxon>Oomycota</taxon>
        <taxon>Peronosporomycetes</taxon>
        <taxon>Peronosporales</taxon>
        <taxon>Peronosporaceae</taxon>
        <taxon>Phytophthora</taxon>
    </lineage>
</organism>
<feature type="region of interest" description="Disordered" evidence="1">
    <location>
        <begin position="188"/>
        <end position="212"/>
    </location>
</feature>
<dbReference type="EMBL" id="NBNE01005969">
    <property type="protein sequence ID" value="OWZ02740.1"/>
    <property type="molecule type" value="Genomic_DNA"/>
</dbReference>
<comment type="caution">
    <text evidence="2">The sequence shown here is derived from an EMBL/GenBank/DDBJ whole genome shotgun (WGS) entry which is preliminary data.</text>
</comment>
<evidence type="ECO:0000313" key="3">
    <source>
        <dbReference type="Proteomes" id="UP000198211"/>
    </source>
</evidence>